<reference evidence="1 2" key="1">
    <citation type="journal article" date="2024" name="Chem. Sci.">
        <title>Discovery of megapolipeptins by genome mining of a Burkholderiales bacteria collection.</title>
        <authorList>
            <person name="Paulo B.S."/>
            <person name="Recchia M.J.J."/>
            <person name="Lee S."/>
            <person name="Fergusson C.H."/>
            <person name="Romanowski S.B."/>
            <person name="Hernandez A."/>
            <person name="Krull N."/>
            <person name="Liu D.Y."/>
            <person name="Cavanagh H."/>
            <person name="Bos A."/>
            <person name="Gray C.A."/>
            <person name="Murphy B.T."/>
            <person name="Linington R.G."/>
            <person name="Eustaquio A.S."/>
        </authorList>
    </citation>
    <scope>NUCLEOTIDE SEQUENCE [LARGE SCALE GENOMIC DNA]</scope>
    <source>
        <strain evidence="1 2">RL18-126-BIB-B</strain>
    </source>
</reference>
<organism evidence="1 2">
    <name type="scientific">Paraburkholderia rhynchosiae</name>
    <dbReference type="NCBI Taxonomy" id="487049"/>
    <lineage>
        <taxon>Bacteria</taxon>
        <taxon>Pseudomonadati</taxon>
        <taxon>Pseudomonadota</taxon>
        <taxon>Betaproteobacteria</taxon>
        <taxon>Burkholderiales</taxon>
        <taxon>Burkholderiaceae</taxon>
        <taxon>Paraburkholderia</taxon>
    </lineage>
</organism>
<comment type="caution">
    <text evidence="1">The sequence shown here is derived from an EMBL/GenBank/DDBJ whole genome shotgun (WGS) entry which is preliminary data.</text>
</comment>
<dbReference type="Proteomes" id="UP001629235">
    <property type="component" value="Unassembled WGS sequence"/>
</dbReference>
<evidence type="ECO:0000313" key="1">
    <source>
        <dbReference type="EMBL" id="MFM0105754.1"/>
    </source>
</evidence>
<evidence type="ECO:0000313" key="2">
    <source>
        <dbReference type="Proteomes" id="UP001629235"/>
    </source>
</evidence>
<name>A0ACC7NF83_9BURK</name>
<protein>
    <submittedName>
        <fullName evidence="1">Uncharacterized protein</fullName>
    </submittedName>
</protein>
<sequence>MSNMKIRLVLADHHPAVLSGINHGLAVLPTLEVVGTAADLGDLIKLLDMKPCDVVITGYAMRGGEYGDGMTLPAYLRTGQIPPGIKSGQYETGVSSSALH</sequence>
<keyword evidence="2" id="KW-1185">Reference proteome</keyword>
<proteinExistence type="predicted"/>
<dbReference type="EMBL" id="JAQQDW010000041">
    <property type="protein sequence ID" value="MFM0105754.1"/>
    <property type="molecule type" value="Genomic_DNA"/>
</dbReference>
<accession>A0ACC7NF83</accession>
<gene>
    <name evidence="1" type="ORF">PQR01_20270</name>
</gene>